<dbReference type="Proteomes" id="UP001596109">
    <property type="component" value="Unassembled WGS sequence"/>
</dbReference>
<feature type="transmembrane region" description="Helical" evidence="1">
    <location>
        <begin position="43"/>
        <end position="61"/>
    </location>
</feature>
<proteinExistence type="predicted"/>
<gene>
    <name evidence="2" type="ORF">ACFPRA_19485</name>
</gene>
<dbReference type="RefSeq" id="WP_381438389.1">
    <property type="nucleotide sequence ID" value="NZ_JBHSNO010000015.1"/>
</dbReference>
<comment type="caution">
    <text evidence="2">The sequence shown here is derived from an EMBL/GenBank/DDBJ whole genome shotgun (WGS) entry which is preliminary data.</text>
</comment>
<dbReference type="EMBL" id="JBHSNO010000015">
    <property type="protein sequence ID" value="MFC5591066.1"/>
    <property type="molecule type" value="Genomic_DNA"/>
</dbReference>
<keyword evidence="1" id="KW-1133">Transmembrane helix</keyword>
<evidence type="ECO:0000313" key="3">
    <source>
        <dbReference type="Proteomes" id="UP001596109"/>
    </source>
</evidence>
<protein>
    <submittedName>
        <fullName evidence="2">Uncharacterized protein</fullName>
    </submittedName>
</protein>
<keyword evidence="3" id="KW-1185">Reference proteome</keyword>
<sequence>MDGETYIQERNELPRREKLDVLLITVIFALIEILKYLKLPHKLLPIPSLIFGVVGGVCYIFPHDLKFTPIFESIHQTRAASST</sequence>
<evidence type="ECO:0000313" key="2">
    <source>
        <dbReference type="EMBL" id="MFC5591066.1"/>
    </source>
</evidence>
<keyword evidence="1" id="KW-0812">Transmembrane</keyword>
<name>A0ABW0TQH9_9BACL</name>
<feature type="transmembrane region" description="Helical" evidence="1">
    <location>
        <begin position="21"/>
        <end position="37"/>
    </location>
</feature>
<evidence type="ECO:0000256" key="1">
    <source>
        <dbReference type="SAM" id="Phobius"/>
    </source>
</evidence>
<reference evidence="3" key="1">
    <citation type="journal article" date="2019" name="Int. J. Syst. Evol. Microbiol.">
        <title>The Global Catalogue of Microorganisms (GCM) 10K type strain sequencing project: providing services to taxonomists for standard genome sequencing and annotation.</title>
        <authorList>
            <consortium name="The Broad Institute Genomics Platform"/>
            <consortium name="The Broad Institute Genome Sequencing Center for Infectious Disease"/>
            <person name="Wu L."/>
            <person name="Ma J."/>
        </authorList>
    </citation>
    <scope>NUCLEOTIDE SEQUENCE [LARGE SCALE GENOMIC DNA]</scope>
    <source>
        <strain evidence="3">CGMCC 4.1434</strain>
    </source>
</reference>
<organism evidence="2 3">
    <name type="scientific">Sporosarcina soli</name>
    <dbReference type="NCBI Taxonomy" id="334736"/>
    <lineage>
        <taxon>Bacteria</taxon>
        <taxon>Bacillati</taxon>
        <taxon>Bacillota</taxon>
        <taxon>Bacilli</taxon>
        <taxon>Bacillales</taxon>
        <taxon>Caryophanaceae</taxon>
        <taxon>Sporosarcina</taxon>
    </lineage>
</organism>
<accession>A0ABW0TQH9</accession>
<keyword evidence="1" id="KW-0472">Membrane</keyword>